<dbReference type="PROSITE" id="PS50878">
    <property type="entry name" value="RT_POL"/>
    <property type="match status" value="1"/>
</dbReference>
<evidence type="ECO:0000313" key="12">
    <source>
        <dbReference type="Proteomes" id="UP001054821"/>
    </source>
</evidence>
<name>A0AAD4W896_PRUDU</name>
<dbReference type="Pfam" id="PF17917">
    <property type="entry name" value="RT_RNaseH"/>
    <property type="match status" value="1"/>
</dbReference>
<dbReference type="GO" id="GO:0004519">
    <property type="term" value="F:endonuclease activity"/>
    <property type="evidence" value="ECO:0007669"/>
    <property type="project" value="UniProtKB-KW"/>
</dbReference>
<dbReference type="EC" id="2.7.7.49" evidence="1"/>
<dbReference type="AlphaFoldDB" id="A0AAD4W896"/>
<accession>A0AAD4W896</accession>
<reference evidence="11 12" key="1">
    <citation type="journal article" date="2022" name="G3 (Bethesda)">
        <title>Whole-genome sequence and methylome profiling of the almond [Prunus dulcis (Mill.) D.A. Webb] cultivar 'Nonpareil'.</title>
        <authorList>
            <person name="D'Amico-Willman K.M."/>
            <person name="Ouma W.Z."/>
            <person name="Meulia T."/>
            <person name="Sideli G.M."/>
            <person name="Gradziel T.M."/>
            <person name="Fresnedo-Ramirez J."/>
        </authorList>
    </citation>
    <scope>NUCLEOTIDE SEQUENCE [LARGE SCALE GENOMIC DNA]</scope>
    <source>
        <strain evidence="11">Clone GOH B32 T37-40</strain>
    </source>
</reference>
<keyword evidence="7" id="KW-0378">Hydrolase</keyword>
<dbReference type="InterPro" id="IPR041373">
    <property type="entry name" value="RT_RNaseH"/>
</dbReference>
<evidence type="ECO:0000313" key="11">
    <source>
        <dbReference type="EMBL" id="KAI5338654.1"/>
    </source>
</evidence>
<dbReference type="Gene3D" id="3.30.70.270">
    <property type="match status" value="2"/>
</dbReference>
<evidence type="ECO:0000256" key="7">
    <source>
        <dbReference type="ARBA" id="ARBA00022801"/>
    </source>
</evidence>
<dbReference type="GO" id="GO:0006508">
    <property type="term" value="P:proteolysis"/>
    <property type="evidence" value="ECO:0007669"/>
    <property type="project" value="UniProtKB-KW"/>
</dbReference>
<dbReference type="CDD" id="cd01647">
    <property type="entry name" value="RT_LTR"/>
    <property type="match status" value="1"/>
</dbReference>
<evidence type="ECO:0000259" key="9">
    <source>
        <dbReference type="PROSITE" id="PS50878"/>
    </source>
</evidence>
<evidence type="ECO:0000256" key="1">
    <source>
        <dbReference type="ARBA" id="ARBA00012493"/>
    </source>
</evidence>
<evidence type="ECO:0000256" key="4">
    <source>
        <dbReference type="ARBA" id="ARBA00022695"/>
    </source>
</evidence>
<dbReference type="Pfam" id="PF00078">
    <property type="entry name" value="RVT_1"/>
    <property type="match status" value="1"/>
</dbReference>
<dbReference type="PANTHER" id="PTHR37984:SF5">
    <property type="entry name" value="PROTEIN NYNRIN-LIKE"/>
    <property type="match status" value="1"/>
</dbReference>
<keyword evidence="6" id="KW-0255">Endonuclease</keyword>
<keyword evidence="4" id="KW-0548">Nucleotidyltransferase</keyword>
<dbReference type="InterPro" id="IPR043128">
    <property type="entry name" value="Rev_trsase/Diguanyl_cyclase"/>
</dbReference>
<dbReference type="Gene3D" id="2.40.70.10">
    <property type="entry name" value="Acid Proteases"/>
    <property type="match status" value="1"/>
</dbReference>
<dbReference type="GO" id="GO:0008233">
    <property type="term" value="F:peptidase activity"/>
    <property type="evidence" value="ECO:0007669"/>
    <property type="project" value="UniProtKB-KW"/>
</dbReference>
<gene>
    <name evidence="11" type="ORF">L3X38_017925</name>
</gene>
<evidence type="ECO:0000256" key="2">
    <source>
        <dbReference type="ARBA" id="ARBA00022670"/>
    </source>
</evidence>
<dbReference type="InterPro" id="IPR043502">
    <property type="entry name" value="DNA/RNA_pol_sf"/>
</dbReference>
<dbReference type="InterPro" id="IPR012337">
    <property type="entry name" value="RNaseH-like_sf"/>
</dbReference>
<dbReference type="PROSITE" id="PS50994">
    <property type="entry name" value="INTEGRASE"/>
    <property type="match status" value="1"/>
</dbReference>
<dbReference type="Gene3D" id="3.10.10.10">
    <property type="entry name" value="HIV Type 1 Reverse Transcriptase, subunit A, domain 1"/>
    <property type="match status" value="2"/>
</dbReference>
<proteinExistence type="predicted"/>
<dbReference type="InterPro" id="IPR001584">
    <property type="entry name" value="Integrase_cat-core"/>
</dbReference>
<dbReference type="InterPro" id="IPR021109">
    <property type="entry name" value="Peptidase_aspartic_dom_sf"/>
</dbReference>
<dbReference type="InterPro" id="IPR050951">
    <property type="entry name" value="Retrovirus_Pol_polyprotein"/>
</dbReference>
<sequence length="790" mass="91240">MVFRVCYVQVGDAVLEADLIPLYLIDLDIILGMDWLEKHHASVDYFRKEVVLRSPGQPEVVFRGERRVLQSCLISAIKAKRLLEKGCAGYLAHIIDTHGAITNLKDVPVVSPYRMAPAELRELKTQLQELVDLGFIRPNVSPWGAPVLFLKGAKYFSKIDLRSGYHQLRVREEDIPKTAFRTRYGHYEFLVIPFGLTNALAAFMDLMNRVFRPYLDHFVIVFIDDILVYSRTLEGHKKHLRLVLKTLRRKQLYAKFNKCQFWLDTVDFLGHVISAEGIYVDPCKVEAVVNWVQPTSVTKVRSFLGLAGYYRLFVEGFQELKKRLTTAPVLAFSDNSENFVIYSDASLQGLGLVFTLKIWRHYLYGETCQIFTDHKSLKTAYLPLLVELRKDSVDLGTTQQGGLLSSLHVRPNLVERVIAAQLEDPNLCVIRLEVENGTRTNYAIRKDGALKPSGLMQPLPIPEWKWEHITMDFVFKLPRTSKRHDGIWVIVDRLTKSAYFLPLKETYSLSKLAKLFVDEIVRLHGAIAPILSDRDARFTSHFCKCLQEAMGTKLCFSTAFHPQTDGQSERTIQTLEDMLRACVLQLKDNWDTHLDLHITTVIIRALRWLRMRLCTGGSVELLFVGIREKLKIAQDRQKSYADNRSKDLEFAVGDWVFLKLSPWKGVIRFGKRGKLSPRYIGPYEITERIGPVTYILALPTELSRIHDVFHVSMLRKYMPDPSHVLEHQPVELREDLTYEKQPVQILDRKEQRLRSRSIPVVKVLWRSQTVEEATWEPEAQMRAKYPYLFH</sequence>
<dbReference type="Pfam" id="PF24626">
    <property type="entry name" value="SH3_Tf2-1"/>
    <property type="match status" value="1"/>
</dbReference>
<dbReference type="InterPro" id="IPR056924">
    <property type="entry name" value="SH3_Tf2-1"/>
</dbReference>
<dbReference type="InterPro" id="IPR016197">
    <property type="entry name" value="Chromo-like_dom_sf"/>
</dbReference>
<dbReference type="Proteomes" id="UP001054821">
    <property type="component" value="Chromosome 3"/>
</dbReference>
<keyword evidence="12" id="KW-1185">Reference proteome</keyword>
<dbReference type="InterPro" id="IPR036397">
    <property type="entry name" value="RNaseH_sf"/>
</dbReference>
<dbReference type="EMBL" id="JAJFAZ020000003">
    <property type="protein sequence ID" value="KAI5338654.1"/>
    <property type="molecule type" value="Genomic_DNA"/>
</dbReference>
<feature type="domain" description="Integrase catalytic" evidence="10">
    <location>
        <begin position="456"/>
        <end position="580"/>
    </location>
</feature>
<evidence type="ECO:0000256" key="6">
    <source>
        <dbReference type="ARBA" id="ARBA00022759"/>
    </source>
</evidence>
<dbReference type="Pfam" id="PF08284">
    <property type="entry name" value="RVP_2"/>
    <property type="match status" value="1"/>
</dbReference>
<organism evidence="11 12">
    <name type="scientific">Prunus dulcis</name>
    <name type="common">Almond</name>
    <name type="synonym">Amygdalus dulcis</name>
    <dbReference type="NCBI Taxonomy" id="3755"/>
    <lineage>
        <taxon>Eukaryota</taxon>
        <taxon>Viridiplantae</taxon>
        <taxon>Streptophyta</taxon>
        <taxon>Embryophyta</taxon>
        <taxon>Tracheophyta</taxon>
        <taxon>Spermatophyta</taxon>
        <taxon>Magnoliopsida</taxon>
        <taxon>eudicotyledons</taxon>
        <taxon>Gunneridae</taxon>
        <taxon>Pentapetalae</taxon>
        <taxon>rosids</taxon>
        <taxon>fabids</taxon>
        <taxon>Rosales</taxon>
        <taxon>Rosaceae</taxon>
        <taxon>Amygdaloideae</taxon>
        <taxon>Amygdaleae</taxon>
        <taxon>Prunus</taxon>
    </lineage>
</organism>
<keyword evidence="2" id="KW-0645">Protease</keyword>
<dbReference type="GO" id="GO:0003964">
    <property type="term" value="F:RNA-directed DNA polymerase activity"/>
    <property type="evidence" value="ECO:0007669"/>
    <property type="project" value="UniProtKB-KW"/>
</dbReference>
<evidence type="ECO:0000256" key="5">
    <source>
        <dbReference type="ARBA" id="ARBA00022722"/>
    </source>
</evidence>
<dbReference type="SUPFAM" id="SSF54160">
    <property type="entry name" value="Chromo domain-like"/>
    <property type="match status" value="1"/>
</dbReference>
<evidence type="ECO:0000256" key="3">
    <source>
        <dbReference type="ARBA" id="ARBA00022679"/>
    </source>
</evidence>
<dbReference type="SUPFAM" id="SSF56672">
    <property type="entry name" value="DNA/RNA polymerases"/>
    <property type="match status" value="1"/>
</dbReference>
<dbReference type="PANTHER" id="PTHR37984">
    <property type="entry name" value="PROTEIN CBG26694"/>
    <property type="match status" value="1"/>
</dbReference>
<feature type="domain" description="Reverse transcriptase" evidence="9">
    <location>
        <begin position="1"/>
        <end position="273"/>
    </location>
</feature>
<dbReference type="GO" id="GO:0003676">
    <property type="term" value="F:nucleic acid binding"/>
    <property type="evidence" value="ECO:0007669"/>
    <property type="project" value="InterPro"/>
</dbReference>
<comment type="caution">
    <text evidence="11">The sequence shown here is derived from an EMBL/GenBank/DDBJ whole genome shotgun (WGS) entry which is preliminary data.</text>
</comment>
<evidence type="ECO:0000259" key="10">
    <source>
        <dbReference type="PROSITE" id="PS50994"/>
    </source>
</evidence>
<dbReference type="Gene3D" id="3.30.420.10">
    <property type="entry name" value="Ribonuclease H-like superfamily/Ribonuclease H"/>
    <property type="match status" value="1"/>
</dbReference>
<keyword evidence="8" id="KW-0695">RNA-directed DNA polymerase</keyword>
<dbReference type="GO" id="GO:0015074">
    <property type="term" value="P:DNA integration"/>
    <property type="evidence" value="ECO:0007669"/>
    <property type="project" value="InterPro"/>
</dbReference>
<dbReference type="FunFam" id="3.10.10.10:FF:000007">
    <property type="entry name" value="Retrovirus-related Pol polyprotein from transposon 17.6-like Protein"/>
    <property type="match status" value="1"/>
</dbReference>
<keyword evidence="3" id="KW-0808">Transferase</keyword>
<dbReference type="SUPFAM" id="SSF53098">
    <property type="entry name" value="Ribonuclease H-like"/>
    <property type="match status" value="1"/>
</dbReference>
<keyword evidence="5" id="KW-0540">Nuclease</keyword>
<evidence type="ECO:0000256" key="8">
    <source>
        <dbReference type="ARBA" id="ARBA00022918"/>
    </source>
</evidence>
<dbReference type="InterPro" id="IPR000477">
    <property type="entry name" value="RT_dom"/>
</dbReference>
<protein>
    <recommendedName>
        <fullName evidence="1">RNA-directed DNA polymerase</fullName>
        <ecNumber evidence="1">2.7.7.49</ecNumber>
    </recommendedName>
</protein>